<dbReference type="eggNOG" id="COG4970">
    <property type="taxonomic scope" value="Bacteria"/>
</dbReference>
<evidence type="ECO:0000256" key="1">
    <source>
        <dbReference type="SAM" id="Phobius"/>
    </source>
</evidence>
<evidence type="ECO:0000313" key="2">
    <source>
        <dbReference type="EMBL" id="AAZ96708.1"/>
    </source>
</evidence>
<gene>
    <name evidence="2" type="ordered locus">Tbd_0755</name>
</gene>
<dbReference type="HOGENOM" id="CLU_137843_1_0_4"/>
<evidence type="ECO:0000313" key="3">
    <source>
        <dbReference type="Proteomes" id="UP000008291"/>
    </source>
</evidence>
<reference evidence="2 3" key="1">
    <citation type="journal article" date="2006" name="J. Bacteriol.">
        <title>The genome sequence of the obligately chemolithoautotrophic, facultatively anaerobic bacterium Thiobacillus denitrificans.</title>
        <authorList>
            <person name="Beller H.R."/>
            <person name="Chain P.S."/>
            <person name="Letain T.E."/>
            <person name="Chakicherla A."/>
            <person name="Larimer F.W."/>
            <person name="Richardson P.M."/>
            <person name="Coleman M.A."/>
            <person name="Wood A.P."/>
            <person name="Kelly D.P."/>
        </authorList>
    </citation>
    <scope>NUCLEOTIDE SEQUENCE [LARGE SCALE GENOMIC DNA]</scope>
    <source>
        <strain evidence="2 3">ATCC 25259</strain>
    </source>
</reference>
<dbReference type="InterPro" id="IPR045584">
    <property type="entry name" value="Pilin-like"/>
</dbReference>
<sequence>MAHSNRGTSRGFTMVELILVMVIAGIIAAVAMPRLVGNNGFDTRGFADELAATLRFAQKLAVAQRRAVFVQITAADASLCYVATSPCPAADQAPGPGGEKPYTITAPNGVAIAPATTLGFAASGGPDITAPLVLQVVGAATYPIRVERETGYVHE</sequence>
<keyword evidence="3" id="KW-1185">Reference proteome</keyword>
<dbReference type="NCBIfam" id="TIGR02532">
    <property type="entry name" value="IV_pilin_GFxxxE"/>
    <property type="match status" value="1"/>
</dbReference>
<dbReference type="KEGG" id="tbd:Tbd_0755"/>
<dbReference type="AlphaFoldDB" id="Q3SKR7"/>
<dbReference type="Gene3D" id="3.30.700.10">
    <property type="entry name" value="Glycoprotein, Type 4 Pilin"/>
    <property type="match status" value="1"/>
</dbReference>
<name>Q3SKR7_THIDA</name>
<dbReference type="OrthoDB" id="5786415at2"/>
<proteinExistence type="predicted"/>
<feature type="transmembrane region" description="Helical" evidence="1">
    <location>
        <begin position="12"/>
        <end position="32"/>
    </location>
</feature>
<dbReference type="SUPFAM" id="SSF54523">
    <property type="entry name" value="Pili subunits"/>
    <property type="match status" value="1"/>
</dbReference>
<keyword evidence="1" id="KW-1133">Transmembrane helix</keyword>
<dbReference type="RefSeq" id="WP_011311267.1">
    <property type="nucleotide sequence ID" value="NC_007404.1"/>
</dbReference>
<dbReference type="Pfam" id="PF07963">
    <property type="entry name" value="N_methyl"/>
    <property type="match status" value="1"/>
</dbReference>
<keyword evidence="1" id="KW-0472">Membrane</keyword>
<protein>
    <submittedName>
        <fullName evidence="2">General secretion pathway protein H</fullName>
    </submittedName>
</protein>
<dbReference type="EMBL" id="CP000116">
    <property type="protein sequence ID" value="AAZ96708.1"/>
    <property type="molecule type" value="Genomic_DNA"/>
</dbReference>
<dbReference type="InterPro" id="IPR012902">
    <property type="entry name" value="N_methyl_site"/>
</dbReference>
<accession>Q3SKR7</accession>
<keyword evidence="1" id="KW-0812">Transmembrane</keyword>
<organism evidence="2 3">
    <name type="scientific">Thiobacillus denitrificans (strain ATCC 25259 / T1)</name>
    <dbReference type="NCBI Taxonomy" id="292415"/>
    <lineage>
        <taxon>Bacteria</taxon>
        <taxon>Pseudomonadati</taxon>
        <taxon>Pseudomonadota</taxon>
        <taxon>Betaproteobacteria</taxon>
        <taxon>Nitrosomonadales</taxon>
        <taxon>Thiobacillaceae</taxon>
        <taxon>Thiobacillus</taxon>
    </lineage>
</organism>
<dbReference type="Proteomes" id="UP000008291">
    <property type="component" value="Chromosome"/>
</dbReference>
<dbReference type="STRING" id="292415.Tbd_0755"/>